<name>A0ABP8R0H2_9ACTN</name>
<keyword evidence="4 7" id="KW-0456">Lyase</keyword>
<dbReference type="InterPro" id="IPR033659">
    <property type="entry name" value="Ferrochelatase_N"/>
</dbReference>
<evidence type="ECO:0000313" key="10">
    <source>
        <dbReference type="Proteomes" id="UP001500503"/>
    </source>
</evidence>
<dbReference type="Proteomes" id="UP001500503">
    <property type="component" value="Unassembled WGS sequence"/>
</dbReference>
<feature type="binding site" evidence="7">
    <location>
        <position position="121"/>
    </location>
    <ligand>
        <name>Fe-coproporphyrin III</name>
        <dbReference type="ChEBI" id="CHEBI:68438"/>
    </ligand>
</feature>
<dbReference type="SUPFAM" id="SSF53800">
    <property type="entry name" value="Chelatase"/>
    <property type="match status" value="1"/>
</dbReference>
<keyword evidence="7" id="KW-0479">Metal-binding</keyword>
<dbReference type="InterPro" id="IPR001015">
    <property type="entry name" value="Ferrochelatase"/>
</dbReference>
<dbReference type="EMBL" id="BAABHF010000049">
    <property type="protein sequence ID" value="GAA4514946.1"/>
    <property type="molecule type" value="Genomic_DNA"/>
</dbReference>
<dbReference type="CDD" id="cd03411">
    <property type="entry name" value="Ferrochelatase_N"/>
    <property type="match status" value="1"/>
</dbReference>
<keyword evidence="7" id="KW-0963">Cytoplasm</keyword>
<evidence type="ECO:0000256" key="7">
    <source>
        <dbReference type="HAMAP-Rule" id="MF_00323"/>
    </source>
</evidence>
<evidence type="ECO:0000256" key="3">
    <source>
        <dbReference type="ARBA" id="ARBA00023133"/>
    </source>
</evidence>
<gene>
    <name evidence="7" type="primary">cpfC</name>
    <name evidence="9" type="ORF">GCM10023191_084190</name>
</gene>
<evidence type="ECO:0000256" key="4">
    <source>
        <dbReference type="ARBA" id="ARBA00023239"/>
    </source>
</evidence>
<evidence type="ECO:0000256" key="6">
    <source>
        <dbReference type="ARBA" id="ARBA00024536"/>
    </source>
</evidence>
<dbReference type="PANTHER" id="PTHR11108">
    <property type="entry name" value="FERROCHELATASE"/>
    <property type="match status" value="1"/>
</dbReference>
<comment type="caution">
    <text evidence="9">The sequence shown here is derived from an EMBL/GenBank/DDBJ whole genome shotgun (WGS) entry which is preliminary data.</text>
</comment>
<evidence type="ECO:0000313" key="9">
    <source>
        <dbReference type="EMBL" id="GAA4514946.1"/>
    </source>
</evidence>
<comment type="similarity">
    <text evidence="7 8">Belongs to the ferrochelatase family.</text>
</comment>
<dbReference type="Gene3D" id="3.40.50.1400">
    <property type="match status" value="2"/>
</dbReference>
<dbReference type="PANTHER" id="PTHR11108:SF1">
    <property type="entry name" value="FERROCHELATASE, MITOCHONDRIAL"/>
    <property type="match status" value="1"/>
</dbReference>
<comment type="catalytic activity">
    <reaction evidence="6">
        <text>Fe-coproporphyrin III + 2 H(+) = coproporphyrin III + Fe(2+)</text>
        <dbReference type="Rhea" id="RHEA:49572"/>
        <dbReference type="ChEBI" id="CHEBI:15378"/>
        <dbReference type="ChEBI" id="CHEBI:29033"/>
        <dbReference type="ChEBI" id="CHEBI:68438"/>
        <dbReference type="ChEBI" id="CHEBI:131725"/>
        <dbReference type="EC" id="4.99.1.9"/>
    </reaction>
    <physiologicalReaction direction="right-to-left" evidence="6">
        <dbReference type="Rhea" id="RHEA:49574"/>
    </physiologicalReaction>
</comment>
<evidence type="ECO:0000256" key="2">
    <source>
        <dbReference type="ARBA" id="ARBA00023004"/>
    </source>
</evidence>
<comment type="function">
    <text evidence="7">Involved in coproporphyrin-dependent heme b biosynthesis. Catalyzes the insertion of ferrous iron into coproporphyrin III to form Fe-coproporphyrin III.</text>
</comment>
<proteinExistence type="inferred from homology"/>
<sequence>MAYDALLLLSFGGPEGPDEVMPFLENVTRGRGVPRARLEAVAEHYHHFGGVSPINQQCRDLKAAIEADLTGHGLDVPVYWGNRNWRPFLADTLREMKADGVRRAAAFVTSAYSGYSCCRQYIEDIERARAEVDGAPEIDKLRTYFNHPGFVEPVIENTRAAYARLPENLRDEASLVFTAHSVPMAQPGREAYVEELNDVSALVAASVAPERPWALVYQSRSGPPTVPWLEPDVGDHLEKLRAGGTRAAVIVPIGFVSDHMEVKFDLDVEAAELATRIGLRIERAATAGTHPRFVAMVRELLLERDGAERPALGTLGPRPDTCAETCCRRPA</sequence>
<feature type="binding site" evidence="7">
    <location>
        <position position="261"/>
    </location>
    <ligand>
        <name>Fe(2+)</name>
        <dbReference type="ChEBI" id="CHEBI:29033"/>
    </ligand>
</feature>
<protein>
    <recommendedName>
        <fullName evidence="7">Coproporphyrin III ferrochelatase</fullName>
        <ecNumber evidence="7">4.99.1.9</ecNumber>
    </recommendedName>
</protein>
<feature type="binding site" evidence="7">
    <location>
        <position position="180"/>
    </location>
    <ligand>
        <name>Fe(2+)</name>
        <dbReference type="ChEBI" id="CHEBI:29033"/>
    </ligand>
</feature>
<keyword evidence="2 7" id="KW-0408">Iron</keyword>
<dbReference type="RefSeq" id="WP_345473730.1">
    <property type="nucleotide sequence ID" value="NZ_BAABHF010000049.1"/>
</dbReference>
<reference evidence="10" key="1">
    <citation type="journal article" date="2019" name="Int. J. Syst. Evol. Microbiol.">
        <title>The Global Catalogue of Microorganisms (GCM) 10K type strain sequencing project: providing services to taxonomists for standard genome sequencing and annotation.</title>
        <authorList>
            <consortium name="The Broad Institute Genomics Platform"/>
            <consortium name="The Broad Institute Genome Sequencing Center for Infectious Disease"/>
            <person name="Wu L."/>
            <person name="Ma J."/>
        </authorList>
    </citation>
    <scope>NUCLEOTIDE SEQUENCE [LARGE SCALE GENOMIC DNA]</scope>
    <source>
        <strain evidence="10">JCM 17933</strain>
    </source>
</reference>
<accession>A0ABP8R0H2</accession>
<dbReference type="HAMAP" id="MF_00323">
    <property type="entry name" value="Ferrochelatase"/>
    <property type="match status" value="1"/>
</dbReference>
<comment type="subcellular location">
    <subcellularLocation>
        <location evidence="7">Cytoplasm</location>
    </subcellularLocation>
</comment>
<comment type="caution">
    <text evidence="7">Lacks conserved residue(s) required for the propagation of feature annotation.</text>
</comment>
<feature type="binding site" evidence="7">
    <location>
        <position position="52"/>
    </location>
    <ligand>
        <name>Fe-coproporphyrin III</name>
        <dbReference type="ChEBI" id="CHEBI:68438"/>
    </ligand>
</feature>
<evidence type="ECO:0000256" key="1">
    <source>
        <dbReference type="ARBA" id="ARBA00004744"/>
    </source>
</evidence>
<dbReference type="NCBIfam" id="NF000689">
    <property type="entry name" value="PRK00035.2-1"/>
    <property type="match status" value="1"/>
</dbReference>
<dbReference type="NCBIfam" id="TIGR00109">
    <property type="entry name" value="hemH"/>
    <property type="match status" value="1"/>
</dbReference>
<evidence type="ECO:0000256" key="8">
    <source>
        <dbReference type="RuleBase" id="RU004185"/>
    </source>
</evidence>
<keyword evidence="5 7" id="KW-0627">Porphyrin biosynthesis</keyword>
<organism evidence="9 10">
    <name type="scientific">Actinoallomurus oryzae</name>
    <dbReference type="NCBI Taxonomy" id="502180"/>
    <lineage>
        <taxon>Bacteria</taxon>
        <taxon>Bacillati</taxon>
        <taxon>Actinomycetota</taxon>
        <taxon>Actinomycetes</taxon>
        <taxon>Streptosporangiales</taxon>
        <taxon>Thermomonosporaceae</taxon>
        <taxon>Actinoallomurus</taxon>
    </lineage>
</organism>
<dbReference type="CDD" id="cd00419">
    <property type="entry name" value="Ferrochelatase_C"/>
    <property type="match status" value="1"/>
</dbReference>
<comment type="pathway">
    <text evidence="1 7">Porphyrin-containing compound metabolism; protoheme biosynthesis.</text>
</comment>
<dbReference type="Pfam" id="PF00762">
    <property type="entry name" value="Ferrochelatase"/>
    <property type="match status" value="1"/>
</dbReference>
<keyword evidence="10" id="KW-1185">Reference proteome</keyword>
<evidence type="ECO:0000256" key="5">
    <source>
        <dbReference type="ARBA" id="ARBA00023244"/>
    </source>
</evidence>
<keyword evidence="3 7" id="KW-0350">Heme biosynthesis</keyword>
<dbReference type="EC" id="4.99.1.9" evidence="7"/>
<dbReference type="InterPro" id="IPR033644">
    <property type="entry name" value="Ferrochelatase_C"/>
</dbReference>